<dbReference type="PROSITE" id="PS00141">
    <property type="entry name" value="ASP_PROTEASE"/>
    <property type="match status" value="1"/>
</dbReference>
<dbReference type="RefSeq" id="XP_019085545.1">
    <property type="nucleotide sequence ID" value="XM_019230000.1"/>
</dbReference>
<dbReference type="SMART" id="SM00343">
    <property type="entry name" value="ZnF_C2HC"/>
    <property type="match status" value="2"/>
</dbReference>
<name>A0ABM1QFK7_CAMSA</name>
<dbReference type="SUPFAM" id="SSF57756">
    <property type="entry name" value="Retrovirus zinc finger-like domains"/>
    <property type="match status" value="1"/>
</dbReference>
<dbReference type="InterPro" id="IPR001878">
    <property type="entry name" value="Znf_CCHC"/>
</dbReference>
<keyword evidence="3" id="KW-1185">Reference proteome</keyword>
<evidence type="ECO:0000313" key="3">
    <source>
        <dbReference type="Proteomes" id="UP000694864"/>
    </source>
</evidence>
<keyword evidence="1" id="KW-0862">Zinc</keyword>
<dbReference type="PANTHER" id="PTHR46888">
    <property type="entry name" value="ZINC KNUCKLE DOMAINCONTAINING PROTEIN-RELATED"/>
    <property type="match status" value="1"/>
</dbReference>
<protein>
    <submittedName>
        <fullName evidence="4">Uncharacterized protein LOC109126449</fullName>
    </submittedName>
</protein>
<keyword evidence="1" id="KW-0863">Zinc-finger</keyword>
<feature type="domain" description="CCHC-type" evidence="2">
    <location>
        <begin position="47"/>
        <end position="62"/>
    </location>
</feature>
<dbReference type="Gene3D" id="2.40.70.10">
    <property type="entry name" value="Acid Proteases"/>
    <property type="match status" value="1"/>
</dbReference>
<dbReference type="Pfam" id="PF08284">
    <property type="entry name" value="RVP_2"/>
    <property type="match status" value="1"/>
</dbReference>
<dbReference type="InterPro" id="IPR021109">
    <property type="entry name" value="Peptidase_aspartic_dom_sf"/>
</dbReference>
<dbReference type="InterPro" id="IPR036875">
    <property type="entry name" value="Znf_CCHC_sf"/>
</dbReference>
<dbReference type="PROSITE" id="PS50158">
    <property type="entry name" value="ZF_CCHC"/>
    <property type="match status" value="2"/>
</dbReference>
<reference evidence="3" key="1">
    <citation type="journal article" date="2014" name="Nat. Commun.">
        <title>The emerging biofuel crop Camelina sativa retains a highly undifferentiated hexaploid genome structure.</title>
        <authorList>
            <person name="Kagale S."/>
            <person name="Koh C."/>
            <person name="Nixon J."/>
            <person name="Bollina V."/>
            <person name="Clarke W.E."/>
            <person name="Tuteja R."/>
            <person name="Spillane C."/>
            <person name="Robinson S.J."/>
            <person name="Links M.G."/>
            <person name="Clarke C."/>
            <person name="Higgins E.E."/>
            <person name="Huebert T."/>
            <person name="Sharpe A.G."/>
            <person name="Parkin I.A."/>
        </authorList>
    </citation>
    <scope>NUCLEOTIDE SEQUENCE [LARGE SCALE GENOMIC DNA]</scope>
    <source>
        <strain evidence="3">cv. DH55</strain>
    </source>
</reference>
<dbReference type="InterPro" id="IPR001969">
    <property type="entry name" value="Aspartic_peptidase_AS"/>
</dbReference>
<dbReference type="PANTHER" id="PTHR46888:SF1">
    <property type="entry name" value="RIBONUCLEASE H"/>
    <property type="match status" value="1"/>
</dbReference>
<reference evidence="4" key="2">
    <citation type="submission" date="2025-08" db="UniProtKB">
        <authorList>
            <consortium name="RefSeq"/>
        </authorList>
    </citation>
    <scope>IDENTIFICATION</scope>
    <source>
        <tissue evidence="4">Leaf</tissue>
    </source>
</reference>
<dbReference type="GeneID" id="109126449"/>
<organism evidence="3 4">
    <name type="scientific">Camelina sativa</name>
    <name type="common">False flax</name>
    <name type="synonym">Myagrum sativum</name>
    <dbReference type="NCBI Taxonomy" id="90675"/>
    <lineage>
        <taxon>Eukaryota</taxon>
        <taxon>Viridiplantae</taxon>
        <taxon>Streptophyta</taxon>
        <taxon>Embryophyta</taxon>
        <taxon>Tracheophyta</taxon>
        <taxon>Spermatophyta</taxon>
        <taxon>Magnoliopsida</taxon>
        <taxon>eudicotyledons</taxon>
        <taxon>Gunneridae</taxon>
        <taxon>Pentapetalae</taxon>
        <taxon>rosids</taxon>
        <taxon>malvids</taxon>
        <taxon>Brassicales</taxon>
        <taxon>Brassicaceae</taxon>
        <taxon>Camelineae</taxon>
        <taxon>Camelina</taxon>
    </lineage>
</organism>
<dbReference type="SUPFAM" id="SSF50630">
    <property type="entry name" value="Acid proteases"/>
    <property type="match status" value="1"/>
</dbReference>
<dbReference type="CDD" id="cd00303">
    <property type="entry name" value="retropepsin_like"/>
    <property type="match status" value="1"/>
</dbReference>
<gene>
    <name evidence="4" type="primary">LOC109126449</name>
</gene>
<proteinExistence type="predicted"/>
<dbReference type="Pfam" id="PF00098">
    <property type="entry name" value="zf-CCHC"/>
    <property type="match status" value="2"/>
</dbReference>
<evidence type="ECO:0000259" key="2">
    <source>
        <dbReference type="PROSITE" id="PS50158"/>
    </source>
</evidence>
<keyword evidence="1" id="KW-0479">Metal-binding</keyword>
<evidence type="ECO:0000313" key="4">
    <source>
        <dbReference type="RefSeq" id="XP_019085545.1"/>
    </source>
</evidence>
<evidence type="ECO:0000256" key="1">
    <source>
        <dbReference type="PROSITE-ProRule" id="PRU00047"/>
    </source>
</evidence>
<dbReference type="Gene3D" id="4.10.60.10">
    <property type="entry name" value="Zinc finger, CCHC-type"/>
    <property type="match status" value="2"/>
</dbReference>
<feature type="domain" description="CCHC-type" evidence="2">
    <location>
        <begin position="18"/>
        <end position="32"/>
    </location>
</feature>
<sequence>MNVSQGGSKVSNMDPRGCYVCGQVGHFARACPTIEETKSSNLSTVTCFYCGELGHYANSCPSKPAKPNAQTVNRAQTANQVKEPPAKKQATPANVFVLGVEPPKPSQATKGPITSLHFVIFALRLGTLLVGGNPTHVLFDSGASNSFVTPEVVDKFRDLCEEEEVNINVYTAGNQPPLKTRRWVKEVSIVLQETNLSVNPLVMPLDRFDAILGMD</sequence>
<dbReference type="Proteomes" id="UP000694864">
    <property type="component" value="Chromosome 9"/>
</dbReference>
<accession>A0ABM1QFK7</accession>